<dbReference type="InterPro" id="IPR014730">
    <property type="entry name" value="ETF_a/b_N"/>
</dbReference>
<protein>
    <recommendedName>
        <fullName evidence="4">Electron transfer flavoprotein subunit beta</fullName>
    </recommendedName>
</protein>
<keyword evidence="6" id="KW-0249">Electron transport</keyword>
<dbReference type="InterPro" id="IPR012255">
    <property type="entry name" value="ETF_b"/>
</dbReference>
<dbReference type="SMART" id="SM00893">
    <property type="entry name" value="ETF"/>
    <property type="match status" value="1"/>
</dbReference>
<evidence type="ECO:0000256" key="1">
    <source>
        <dbReference type="ARBA" id="ARBA00001974"/>
    </source>
</evidence>
<organism evidence="9 10">
    <name type="scientific">Micrococcus lylae</name>
    <dbReference type="NCBI Taxonomy" id="1273"/>
    <lineage>
        <taxon>Bacteria</taxon>
        <taxon>Bacillati</taxon>
        <taxon>Actinomycetota</taxon>
        <taxon>Actinomycetes</taxon>
        <taxon>Micrococcales</taxon>
        <taxon>Micrococcaceae</taxon>
        <taxon>Micrococcus</taxon>
    </lineage>
</organism>
<dbReference type="InterPro" id="IPR033948">
    <property type="entry name" value="ETF_beta_N"/>
</dbReference>
<evidence type="ECO:0000256" key="4">
    <source>
        <dbReference type="ARBA" id="ARBA00016797"/>
    </source>
</evidence>
<proteinExistence type="inferred from homology"/>
<dbReference type="Proteomes" id="UP000297477">
    <property type="component" value="Unassembled WGS sequence"/>
</dbReference>
<evidence type="ECO:0000256" key="3">
    <source>
        <dbReference type="ARBA" id="ARBA00011355"/>
    </source>
</evidence>
<evidence type="ECO:0000256" key="5">
    <source>
        <dbReference type="ARBA" id="ARBA00022448"/>
    </source>
</evidence>
<evidence type="ECO:0000256" key="7">
    <source>
        <dbReference type="ARBA" id="ARBA00025649"/>
    </source>
</evidence>
<dbReference type="RefSeq" id="WP_067190546.1">
    <property type="nucleotide sequence ID" value="NZ_SPKT01000014.1"/>
</dbReference>
<dbReference type="EMBL" id="SPKT01000014">
    <property type="protein sequence ID" value="TFH98713.1"/>
    <property type="molecule type" value="Genomic_DNA"/>
</dbReference>
<evidence type="ECO:0000313" key="10">
    <source>
        <dbReference type="Proteomes" id="UP000297477"/>
    </source>
</evidence>
<evidence type="ECO:0000256" key="2">
    <source>
        <dbReference type="ARBA" id="ARBA00007557"/>
    </source>
</evidence>
<reference evidence="9 10" key="1">
    <citation type="submission" date="2019-03" db="EMBL/GenBank/DDBJ databases">
        <title>Reclassification of Micrococcus aloeverae and Micrococcus yunnanensis as later heterotypic synonyms of Micrococcus luteus.</title>
        <authorList>
            <person name="Huang C.-H."/>
        </authorList>
    </citation>
    <scope>NUCLEOTIDE SEQUENCE [LARGE SCALE GENOMIC DNA]</scope>
    <source>
        <strain evidence="9 10">BCRC 12151</strain>
    </source>
</reference>
<gene>
    <name evidence="9" type="ORF">E4A49_07950</name>
</gene>
<dbReference type="PANTHER" id="PTHR21294:SF8">
    <property type="entry name" value="ELECTRON TRANSFER FLAVOPROTEIN SUBUNIT BETA"/>
    <property type="match status" value="1"/>
</dbReference>
<name>A0ABY2JZQ5_9MICC</name>
<dbReference type="PANTHER" id="PTHR21294">
    <property type="entry name" value="ELECTRON TRANSFER FLAVOPROTEIN BETA-SUBUNIT"/>
    <property type="match status" value="1"/>
</dbReference>
<comment type="function">
    <text evidence="7">The electron transfer flavoprotein serves as a specific electron acceptor for other dehydrogenases. It transfers the electrons to the main respiratory chain via ETF-ubiquinone oxidoreductase (ETF dehydrogenase).</text>
</comment>
<dbReference type="PIRSF" id="PIRSF000090">
    <property type="entry name" value="Beta-ETF"/>
    <property type="match status" value="1"/>
</dbReference>
<dbReference type="Pfam" id="PF01012">
    <property type="entry name" value="ETF"/>
    <property type="match status" value="1"/>
</dbReference>
<comment type="subunit">
    <text evidence="3">Heterodimer of an alpha and a beta subunit.</text>
</comment>
<evidence type="ECO:0000313" key="9">
    <source>
        <dbReference type="EMBL" id="TFH98713.1"/>
    </source>
</evidence>
<accession>A0ABY2JZQ5</accession>
<dbReference type="SUPFAM" id="SSF52402">
    <property type="entry name" value="Adenine nucleotide alpha hydrolases-like"/>
    <property type="match status" value="1"/>
</dbReference>
<evidence type="ECO:0000259" key="8">
    <source>
        <dbReference type="SMART" id="SM00893"/>
    </source>
</evidence>
<keyword evidence="5" id="KW-0813">Transport</keyword>
<comment type="cofactor">
    <cofactor evidence="1">
        <name>FAD</name>
        <dbReference type="ChEBI" id="CHEBI:57692"/>
    </cofactor>
</comment>
<dbReference type="InterPro" id="IPR014729">
    <property type="entry name" value="Rossmann-like_a/b/a_fold"/>
</dbReference>
<comment type="similarity">
    <text evidence="2">Belongs to the ETF beta-subunit/FixA family.</text>
</comment>
<feature type="domain" description="Electron transfer flavoprotein alpha/beta-subunit N-terminal" evidence="8">
    <location>
        <begin position="23"/>
        <end position="213"/>
    </location>
</feature>
<sequence>MKFLVLVKHVPSTDEPRHLSGETGLLDRDSIDFVAEELTERALEAAVQAKGEDASAEIVVLTVAPEAAEKTMRHMLALGADRAVHVCDESLAGSDMLQTARVIAAAVEKESPDVVLGGTWSTDGRGGMVPAMVAELLGLPVLPDLDSLTVADGTASGTCRTGEQDLTLEAPLPVVVFVTERVAEPRFPNFKGIMAAKKKPLERLSTEDLGLKAGPAHAPVRSVMVSASEAPAKEAGTVIVDDGQAAAKIVEFIEARRHA</sequence>
<keyword evidence="10" id="KW-1185">Reference proteome</keyword>
<evidence type="ECO:0000256" key="6">
    <source>
        <dbReference type="ARBA" id="ARBA00022982"/>
    </source>
</evidence>
<comment type="caution">
    <text evidence="9">The sequence shown here is derived from an EMBL/GenBank/DDBJ whole genome shotgun (WGS) entry which is preliminary data.</text>
</comment>
<dbReference type="Gene3D" id="3.40.50.620">
    <property type="entry name" value="HUPs"/>
    <property type="match status" value="1"/>
</dbReference>
<dbReference type="CDD" id="cd01714">
    <property type="entry name" value="ETF_beta"/>
    <property type="match status" value="1"/>
</dbReference>